<feature type="domain" description="Thioredoxin-like fold" evidence="2">
    <location>
        <begin position="42"/>
        <end position="129"/>
    </location>
</feature>
<gene>
    <name evidence="3" type="ORF">KMW28_05935</name>
</gene>
<sequence>MNKQIVLTMLLLFQYSIMAYAQNTIHFETKEWDEILQLSENEGKLIYFGITTKWSQPCQNFVNNVYKDKKVSEYFNEEFINMNRDLEDQLSKEFVSRYSIRSFPAHLFFNEKGQLIHLMKGAMPPNVFLSRCKKVEDPSYQYYTIKNKIRSEEEVTFEEYLNYCSSTFELGVKDEKACEEFIKLLDEDKLADPKVMDVVCHTLYHSNVRDQAFTFFVEHHDKLLSHIQTKNLENIYTQLVKNTLSKNLEEKNPVVFEKEMYVLKQYLPNHFSVKAAFIYEPKFYLSIGDHQKAFFRIKDNFEAAKKIKDHKVMSHCNDWAWMIYTTSENPSYLNNALSWVEYGISEDHNTLDMMDTQAHLYYKLGMFEKAEKVAIEVKNAYDKKGVDSKKMTDLLQQIKLN</sequence>
<organism evidence="3 4">
    <name type="scientific">Flammeovirga yaeyamensis</name>
    <dbReference type="NCBI Taxonomy" id="367791"/>
    <lineage>
        <taxon>Bacteria</taxon>
        <taxon>Pseudomonadati</taxon>
        <taxon>Bacteroidota</taxon>
        <taxon>Cytophagia</taxon>
        <taxon>Cytophagales</taxon>
        <taxon>Flammeovirgaceae</taxon>
        <taxon>Flammeovirga</taxon>
    </lineage>
</organism>
<evidence type="ECO:0000313" key="4">
    <source>
        <dbReference type="Proteomes" id="UP000678679"/>
    </source>
</evidence>
<dbReference type="Proteomes" id="UP000678679">
    <property type="component" value="Chromosome 1"/>
</dbReference>
<dbReference type="Pfam" id="PF13098">
    <property type="entry name" value="Thioredoxin_2"/>
    <property type="match status" value="1"/>
</dbReference>
<dbReference type="EMBL" id="CP076132">
    <property type="protein sequence ID" value="QWG03118.1"/>
    <property type="molecule type" value="Genomic_DNA"/>
</dbReference>
<dbReference type="InterPro" id="IPR036249">
    <property type="entry name" value="Thioredoxin-like_sf"/>
</dbReference>
<feature type="chain" id="PRO_5043959676" evidence="1">
    <location>
        <begin position="22"/>
        <end position="401"/>
    </location>
</feature>
<proteinExistence type="predicted"/>
<accession>A0AAX1N6E1</accession>
<evidence type="ECO:0000313" key="3">
    <source>
        <dbReference type="EMBL" id="QWG03118.1"/>
    </source>
</evidence>
<reference evidence="3 4" key="1">
    <citation type="submission" date="2021-05" db="EMBL/GenBank/DDBJ databases">
        <title>Comparative genomic studies on the polysaccharide-degrading batcterial strains of the Flammeovirga genus.</title>
        <authorList>
            <person name="Zewei F."/>
            <person name="Zheng Z."/>
            <person name="Yu L."/>
            <person name="Ruyue G."/>
            <person name="Yanhong M."/>
            <person name="Yuanyuan C."/>
            <person name="Jingyan G."/>
            <person name="Wenjun H."/>
        </authorList>
    </citation>
    <scope>NUCLEOTIDE SEQUENCE [LARGE SCALE GENOMIC DNA]</scope>
    <source>
        <strain evidence="3 4">NBRC:100898</strain>
    </source>
</reference>
<keyword evidence="1" id="KW-0732">Signal</keyword>
<evidence type="ECO:0000256" key="1">
    <source>
        <dbReference type="SAM" id="SignalP"/>
    </source>
</evidence>
<feature type="signal peptide" evidence="1">
    <location>
        <begin position="1"/>
        <end position="21"/>
    </location>
</feature>
<name>A0AAX1N6E1_9BACT</name>
<dbReference type="Gene3D" id="3.40.30.10">
    <property type="entry name" value="Glutaredoxin"/>
    <property type="match status" value="1"/>
</dbReference>
<dbReference type="AlphaFoldDB" id="A0AAX1N6E1"/>
<protein>
    <submittedName>
        <fullName evidence="3">DUF255 domain-containing protein</fullName>
    </submittedName>
</protein>
<dbReference type="KEGG" id="fya:KMW28_05935"/>
<dbReference type="InterPro" id="IPR012336">
    <property type="entry name" value="Thioredoxin-like_fold"/>
</dbReference>
<evidence type="ECO:0000259" key="2">
    <source>
        <dbReference type="Pfam" id="PF13098"/>
    </source>
</evidence>
<dbReference type="SUPFAM" id="SSF52833">
    <property type="entry name" value="Thioredoxin-like"/>
    <property type="match status" value="1"/>
</dbReference>
<keyword evidence="4" id="KW-1185">Reference proteome</keyword>
<dbReference type="RefSeq" id="WP_169664191.1">
    <property type="nucleotide sequence ID" value="NZ_CP076132.1"/>
</dbReference>